<gene>
    <name evidence="2" type="ORF">HS088_TW20G00312</name>
</gene>
<feature type="region of interest" description="Disordered" evidence="1">
    <location>
        <begin position="189"/>
        <end position="224"/>
    </location>
</feature>
<evidence type="ECO:0000313" key="3">
    <source>
        <dbReference type="Proteomes" id="UP000593562"/>
    </source>
</evidence>
<dbReference type="InParanoid" id="A0A7J7C7L9"/>
<sequence>MASIAGSSNQKILQKALIIDRRPLMLKDYLLDDLSSCSSSGFKSFPRRQCCTTVRFLLEMDLKSRNSNKNKPVLLKRSRSRAAAATTVSVLHRASEAVAKAVKLLPLPGIRSTTPPSPSLQIKRKKGLLPRSLSRRLWKRSFCRKSDNEGRKKVQKLKSFREFLEEKGNQSDDKSNHLKSTSSFISTVTTATTVTSSRNSTSRSSDSNNNSWSESDFTSNSEKSEIRIQQNDAVAGKKDLPEQISNGVGVTVGEDSIQLQEWPKEEKEQFSPVSVLDCPFQDDEDITSPFHSSLARMEGRKQKLIQKIRRFESLAQLEPVDLAKRIALSEMNDPESLKSPAPPSTNYDEEEKADELVKLVKSRIPSSTLLTSRKVDNVLLDYFQENIGENKTQGKDIQDELLLKEAADWVNGQQELFLGWEVKDGRKLYLKDMEKNGQWRNLEEENQEVGLELEQEIFTNLVIELFDS</sequence>
<dbReference type="FunCoup" id="A0A7J7C7L9">
    <property type="interactions" value="23"/>
</dbReference>
<dbReference type="PANTHER" id="PTHR33623">
    <property type="entry name" value="OS04G0572500 PROTEIN"/>
    <property type="match status" value="1"/>
</dbReference>
<name>A0A7J7C7L9_TRIWF</name>
<dbReference type="EMBL" id="JAAARO010000020">
    <property type="protein sequence ID" value="KAF5729945.1"/>
    <property type="molecule type" value="Genomic_DNA"/>
</dbReference>
<dbReference type="Proteomes" id="UP000593562">
    <property type="component" value="Unassembled WGS sequence"/>
</dbReference>
<reference evidence="2 3" key="1">
    <citation type="journal article" date="2020" name="Nat. Commun.">
        <title>Genome of Tripterygium wilfordii and identification of cytochrome P450 involved in triptolide biosynthesis.</title>
        <authorList>
            <person name="Tu L."/>
            <person name="Su P."/>
            <person name="Zhang Z."/>
            <person name="Gao L."/>
            <person name="Wang J."/>
            <person name="Hu T."/>
            <person name="Zhou J."/>
            <person name="Zhang Y."/>
            <person name="Zhao Y."/>
            <person name="Liu Y."/>
            <person name="Song Y."/>
            <person name="Tong Y."/>
            <person name="Lu Y."/>
            <person name="Yang J."/>
            <person name="Xu C."/>
            <person name="Jia M."/>
            <person name="Peters R.J."/>
            <person name="Huang L."/>
            <person name="Gao W."/>
        </authorList>
    </citation>
    <scope>NUCLEOTIDE SEQUENCE [LARGE SCALE GENOMIC DNA]</scope>
    <source>
        <strain evidence="3">cv. XIE 37</strain>
        <tissue evidence="2">Leaf</tissue>
    </source>
</reference>
<evidence type="ECO:0000256" key="1">
    <source>
        <dbReference type="SAM" id="MobiDB-lite"/>
    </source>
</evidence>
<dbReference type="OrthoDB" id="668456at2759"/>
<feature type="region of interest" description="Disordered" evidence="1">
    <location>
        <begin position="331"/>
        <end position="350"/>
    </location>
</feature>
<comment type="caution">
    <text evidence="2">The sequence shown here is derived from an EMBL/GenBank/DDBJ whole genome shotgun (WGS) entry which is preliminary data.</text>
</comment>
<proteinExistence type="predicted"/>
<protein>
    <submittedName>
        <fullName evidence="2">Uncharacterized protein</fullName>
    </submittedName>
</protein>
<evidence type="ECO:0000313" key="2">
    <source>
        <dbReference type="EMBL" id="KAF5729945.1"/>
    </source>
</evidence>
<feature type="compositionally biased region" description="Low complexity" evidence="1">
    <location>
        <begin position="189"/>
        <end position="215"/>
    </location>
</feature>
<dbReference type="PANTHER" id="PTHR33623:SF4">
    <property type="entry name" value="DUF4378 DOMAIN-CONTAINING PROTEIN"/>
    <property type="match status" value="1"/>
</dbReference>
<organism evidence="2 3">
    <name type="scientific">Tripterygium wilfordii</name>
    <name type="common">Thunder God vine</name>
    <dbReference type="NCBI Taxonomy" id="458696"/>
    <lineage>
        <taxon>Eukaryota</taxon>
        <taxon>Viridiplantae</taxon>
        <taxon>Streptophyta</taxon>
        <taxon>Embryophyta</taxon>
        <taxon>Tracheophyta</taxon>
        <taxon>Spermatophyta</taxon>
        <taxon>Magnoliopsida</taxon>
        <taxon>eudicotyledons</taxon>
        <taxon>Gunneridae</taxon>
        <taxon>Pentapetalae</taxon>
        <taxon>rosids</taxon>
        <taxon>fabids</taxon>
        <taxon>Celastrales</taxon>
        <taxon>Celastraceae</taxon>
        <taxon>Tripterygium</taxon>
    </lineage>
</organism>
<keyword evidence="3" id="KW-1185">Reference proteome</keyword>
<dbReference type="AlphaFoldDB" id="A0A7J7C7L9"/>
<accession>A0A7J7C7L9</accession>